<name>A0AAV7UC88_PLEWA</name>
<accession>A0AAV7UC88</accession>
<keyword evidence="3" id="KW-1185">Reference proteome</keyword>
<gene>
    <name evidence="2" type="ORF">NDU88_002895</name>
</gene>
<protein>
    <submittedName>
        <fullName evidence="2">Uncharacterized protein</fullName>
    </submittedName>
</protein>
<proteinExistence type="predicted"/>
<feature type="compositionally biased region" description="Basic residues" evidence="1">
    <location>
        <begin position="122"/>
        <end position="141"/>
    </location>
</feature>
<feature type="compositionally biased region" description="Gly residues" evidence="1">
    <location>
        <begin position="1"/>
        <end position="10"/>
    </location>
</feature>
<dbReference type="Proteomes" id="UP001066276">
    <property type="component" value="Chromosome 3_1"/>
</dbReference>
<feature type="compositionally biased region" description="Low complexity" evidence="1">
    <location>
        <begin position="67"/>
        <end position="97"/>
    </location>
</feature>
<reference evidence="2" key="1">
    <citation type="journal article" date="2022" name="bioRxiv">
        <title>Sequencing and chromosome-scale assembly of the giantPleurodeles waltlgenome.</title>
        <authorList>
            <person name="Brown T."/>
            <person name="Elewa A."/>
            <person name="Iarovenko S."/>
            <person name="Subramanian E."/>
            <person name="Araus A.J."/>
            <person name="Petzold A."/>
            <person name="Susuki M."/>
            <person name="Suzuki K.-i.T."/>
            <person name="Hayashi T."/>
            <person name="Toyoda A."/>
            <person name="Oliveira C."/>
            <person name="Osipova E."/>
            <person name="Leigh N.D."/>
            <person name="Simon A."/>
            <person name="Yun M.H."/>
        </authorList>
    </citation>
    <scope>NUCLEOTIDE SEQUENCE</scope>
    <source>
        <strain evidence="2">20211129_DDA</strain>
        <tissue evidence="2">Liver</tissue>
    </source>
</reference>
<dbReference type="EMBL" id="JANPWB010000005">
    <property type="protein sequence ID" value="KAJ1186111.1"/>
    <property type="molecule type" value="Genomic_DNA"/>
</dbReference>
<evidence type="ECO:0000256" key="1">
    <source>
        <dbReference type="SAM" id="MobiDB-lite"/>
    </source>
</evidence>
<sequence length="212" mass="22474">MGYPSGGLPGARGKVTVKRGDQASATAKSDLYPRGARPRGARARVHSNRTGRTGEGAALAEDPRGQLLASELSPPSSPLRARGPPAGARPGWGAAPAEHLPRRGRSQRQQRGGPGVPPPRPARSRGRIRAIRPGGARRPHNSRSGQQDPTAAGSDRTVTPASPATHPRSGPRARRFFTNAPAWGRPTREALVSCDHGREQDYRSLVGRKRSS</sequence>
<evidence type="ECO:0000313" key="3">
    <source>
        <dbReference type="Proteomes" id="UP001066276"/>
    </source>
</evidence>
<feature type="compositionally biased region" description="Basic residues" evidence="1">
    <location>
        <begin position="36"/>
        <end position="49"/>
    </location>
</feature>
<comment type="caution">
    <text evidence="2">The sequence shown here is derived from an EMBL/GenBank/DDBJ whole genome shotgun (WGS) entry which is preliminary data.</text>
</comment>
<organism evidence="2 3">
    <name type="scientific">Pleurodeles waltl</name>
    <name type="common">Iberian ribbed newt</name>
    <dbReference type="NCBI Taxonomy" id="8319"/>
    <lineage>
        <taxon>Eukaryota</taxon>
        <taxon>Metazoa</taxon>
        <taxon>Chordata</taxon>
        <taxon>Craniata</taxon>
        <taxon>Vertebrata</taxon>
        <taxon>Euteleostomi</taxon>
        <taxon>Amphibia</taxon>
        <taxon>Batrachia</taxon>
        <taxon>Caudata</taxon>
        <taxon>Salamandroidea</taxon>
        <taxon>Salamandridae</taxon>
        <taxon>Pleurodelinae</taxon>
        <taxon>Pleurodeles</taxon>
    </lineage>
</organism>
<dbReference type="AlphaFoldDB" id="A0AAV7UC88"/>
<feature type="region of interest" description="Disordered" evidence="1">
    <location>
        <begin position="1"/>
        <end position="212"/>
    </location>
</feature>
<evidence type="ECO:0000313" key="2">
    <source>
        <dbReference type="EMBL" id="KAJ1186111.1"/>
    </source>
</evidence>